<proteinExistence type="predicted"/>
<feature type="region of interest" description="Disordered" evidence="1">
    <location>
        <begin position="1"/>
        <end position="48"/>
    </location>
</feature>
<evidence type="ECO:0000313" key="2">
    <source>
        <dbReference type="EMBL" id="RKQ36283.1"/>
    </source>
</evidence>
<feature type="compositionally biased region" description="Low complexity" evidence="1">
    <location>
        <begin position="225"/>
        <end position="252"/>
    </location>
</feature>
<keyword evidence="3" id="KW-1185">Reference proteome</keyword>
<dbReference type="AlphaFoldDB" id="A0A495A935"/>
<dbReference type="Pfam" id="PF12502">
    <property type="entry name" value="DUF3710"/>
    <property type="match status" value="1"/>
</dbReference>
<comment type="caution">
    <text evidence="2">The sequence shown here is derived from an EMBL/GenBank/DDBJ whole genome shotgun (WGS) entry which is preliminary data.</text>
</comment>
<protein>
    <submittedName>
        <fullName evidence="2">DUF3710 domain-containing protein</fullName>
    </submittedName>
</protein>
<evidence type="ECO:0000313" key="3">
    <source>
        <dbReference type="Proteomes" id="UP000249516"/>
    </source>
</evidence>
<dbReference type="InterPro" id="IPR022183">
    <property type="entry name" value="DUF3710"/>
</dbReference>
<dbReference type="RefSeq" id="WP_121029699.1">
    <property type="nucleotide sequence ID" value="NZ_PNJG02000001.1"/>
</dbReference>
<reference evidence="2 3" key="1">
    <citation type="submission" date="2018-10" db="EMBL/GenBank/DDBJ databases">
        <title>Kocuria tytouropygialis sp. nov., isolated from the uropygial gland of an American barn owl (Tyto furcata).</title>
        <authorList>
            <person name="Braun M.S."/>
            <person name="Wang E."/>
            <person name="Zimmermann S."/>
            <person name="Wagner H."/>
            <person name="Wink M."/>
        </authorList>
    </citation>
    <scope>NUCLEOTIDE SEQUENCE [LARGE SCALE GENOMIC DNA]</scope>
    <source>
        <strain evidence="2 3">442</strain>
    </source>
</reference>
<evidence type="ECO:0000256" key="1">
    <source>
        <dbReference type="SAM" id="MobiDB-lite"/>
    </source>
</evidence>
<accession>A0A495A935</accession>
<organism evidence="2 3">
    <name type="scientific">Kocuria tytonis</name>
    <dbReference type="NCBI Taxonomy" id="2054280"/>
    <lineage>
        <taxon>Bacteria</taxon>
        <taxon>Bacillati</taxon>
        <taxon>Actinomycetota</taxon>
        <taxon>Actinomycetes</taxon>
        <taxon>Micrococcales</taxon>
        <taxon>Micrococcaceae</taxon>
        <taxon>Kocuria</taxon>
    </lineage>
</organism>
<feature type="compositionally biased region" description="Pro residues" evidence="1">
    <location>
        <begin position="253"/>
        <end position="262"/>
    </location>
</feature>
<gene>
    <name evidence="2" type="ORF">C1C97_000940</name>
</gene>
<sequence>MFGRKKRLAEDAGSTTGEPRDAVTATETDESARDPRAAGPWDENEFTGERGEYLDLGALLLKPVRDVEIRMEVDQHTQVPRAVNLDFRDGSVQLQVFTAPKSSGLWDEVRAELVAGLRRDGGEPTVSEGPLGLQVDAKFPGTTPDGRQGYRLARFVGIDGPRWFLRAVYTGGAALPGTTAEVLDDAVRGLVVVRGQDPHPPRDLLALSMPSNATVRRVGGPGESPAPDGAAQDAPGGDTSGGDTPDADTGSAPTPPQGPAVQPPRRGPEITEIG</sequence>
<name>A0A495A935_9MICC</name>
<feature type="region of interest" description="Disordered" evidence="1">
    <location>
        <begin position="214"/>
        <end position="274"/>
    </location>
</feature>
<dbReference type="OrthoDB" id="8480367at2"/>
<dbReference type="EMBL" id="PNJG02000001">
    <property type="protein sequence ID" value="RKQ36283.1"/>
    <property type="molecule type" value="Genomic_DNA"/>
</dbReference>
<dbReference type="Proteomes" id="UP000249516">
    <property type="component" value="Unassembled WGS sequence"/>
</dbReference>